<sequence length="385" mass="42603">MYTHTQFMVIVWTLWSLGLTTTIARVILRLRVQHRFQAEDYFAIVAFVFLTGLTAVVTTAAPIFEMTRAYLLAAAVNPLTPLPLPLPEFTARTITALKLMFAQMLLFWSTLWAGKFSLLVFFRQMVVGIPKYMHVWWGVFTLVLLTYLGCMLSNFLTCVPLQKYWSASGCSAPGDLKRSDASIKFATGADIVADLLIMLLPLRLLLTLRISLKQKLGLSCLFSLGIIVVVFAFIRLSKVTKATAESKTDPTTMADAPIILSLWSTIEAAVAVVVANLPAFRSIIRNRGNPGISDSKRERSTGYPTTVGTKVNTSRAAIMRRDVELESLHSFEDEIGGKSKVRVGDIERAGEGDIVMMKHVSVESRQRLEGATSERPHSTLSLPLA</sequence>
<feature type="domain" description="Rhodopsin" evidence="8">
    <location>
        <begin position="24"/>
        <end position="285"/>
    </location>
</feature>
<comment type="similarity">
    <text evidence="5">Belongs to the SAT4 family.</text>
</comment>
<evidence type="ECO:0000259" key="8">
    <source>
        <dbReference type="Pfam" id="PF20684"/>
    </source>
</evidence>
<dbReference type="InterPro" id="IPR049326">
    <property type="entry name" value="Rhodopsin_dom_fungi"/>
</dbReference>
<dbReference type="Pfam" id="PF20684">
    <property type="entry name" value="Fung_rhodopsin"/>
    <property type="match status" value="1"/>
</dbReference>
<dbReference type="RefSeq" id="XP_024733591.1">
    <property type="nucleotide sequence ID" value="XM_024878388.1"/>
</dbReference>
<evidence type="ECO:0000313" key="9">
    <source>
        <dbReference type="EMBL" id="PMD56687.1"/>
    </source>
</evidence>
<feature type="transmembrane region" description="Helical" evidence="7">
    <location>
        <begin position="6"/>
        <end position="28"/>
    </location>
</feature>
<dbReference type="PANTHER" id="PTHR33048:SF162">
    <property type="entry name" value="SATRATOXIN BIOSYNTHESIS SC1 CLUSTER PROTEIN 4"/>
    <property type="match status" value="1"/>
</dbReference>
<evidence type="ECO:0000256" key="7">
    <source>
        <dbReference type="SAM" id="Phobius"/>
    </source>
</evidence>
<evidence type="ECO:0000256" key="5">
    <source>
        <dbReference type="ARBA" id="ARBA00038359"/>
    </source>
</evidence>
<name>A0A2J6T0Z4_9HELO</name>
<reference evidence="9 10" key="1">
    <citation type="submission" date="2016-04" db="EMBL/GenBank/DDBJ databases">
        <title>A degradative enzymes factory behind the ericoid mycorrhizal symbiosis.</title>
        <authorList>
            <consortium name="DOE Joint Genome Institute"/>
            <person name="Martino E."/>
            <person name="Morin E."/>
            <person name="Grelet G."/>
            <person name="Kuo A."/>
            <person name="Kohler A."/>
            <person name="Daghino S."/>
            <person name="Barry K."/>
            <person name="Choi C."/>
            <person name="Cichocki N."/>
            <person name="Clum A."/>
            <person name="Copeland A."/>
            <person name="Hainaut M."/>
            <person name="Haridas S."/>
            <person name="Labutti K."/>
            <person name="Lindquist E."/>
            <person name="Lipzen A."/>
            <person name="Khouja H.-R."/>
            <person name="Murat C."/>
            <person name="Ohm R."/>
            <person name="Olson A."/>
            <person name="Spatafora J."/>
            <person name="Veneault-Fourrey C."/>
            <person name="Henrissat B."/>
            <person name="Grigoriev I."/>
            <person name="Martin F."/>
            <person name="Perotto S."/>
        </authorList>
    </citation>
    <scope>NUCLEOTIDE SEQUENCE [LARGE SCALE GENOMIC DNA]</scope>
    <source>
        <strain evidence="9 10">E</strain>
    </source>
</reference>
<gene>
    <name evidence="9" type="ORF">K444DRAFT_595351</name>
</gene>
<dbReference type="EMBL" id="KZ613848">
    <property type="protein sequence ID" value="PMD56687.1"/>
    <property type="molecule type" value="Genomic_DNA"/>
</dbReference>
<feature type="transmembrane region" description="Helical" evidence="7">
    <location>
        <begin position="256"/>
        <end position="277"/>
    </location>
</feature>
<proteinExistence type="inferred from homology"/>
<dbReference type="GO" id="GO:0016020">
    <property type="term" value="C:membrane"/>
    <property type="evidence" value="ECO:0007669"/>
    <property type="project" value="UniProtKB-SubCell"/>
</dbReference>
<comment type="subcellular location">
    <subcellularLocation>
        <location evidence="1">Membrane</location>
        <topology evidence="1">Multi-pass membrane protein</topology>
    </subcellularLocation>
</comment>
<keyword evidence="10" id="KW-1185">Reference proteome</keyword>
<feature type="transmembrane region" description="Helical" evidence="7">
    <location>
        <begin position="185"/>
        <end position="206"/>
    </location>
</feature>
<evidence type="ECO:0000256" key="1">
    <source>
        <dbReference type="ARBA" id="ARBA00004141"/>
    </source>
</evidence>
<dbReference type="PANTHER" id="PTHR33048">
    <property type="entry name" value="PTH11-LIKE INTEGRAL MEMBRANE PROTEIN (AFU_ORTHOLOGUE AFUA_5G11245)"/>
    <property type="match status" value="1"/>
</dbReference>
<feature type="region of interest" description="Disordered" evidence="6">
    <location>
        <begin position="365"/>
        <end position="385"/>
    </location>
</feature>
<dbReference type="GeneID" id="36586465"/>
<evidence type="ECO:0000256" key="3">
    <source>
        <dbReference type="ARBA" id="ARBA00022989"/>
    </source>
</evidence>
<evidence type="ECO:0000313" key="10">
    <source>
        <dbReference type="Proteomes" id="UP000235371"/>
    </source>
</evidence>
<keyword evidence="2 7" id="KW-0812">Transmembrane</keyword>
<dbReference type="OrthoDB" id="444631at2759"/>
<keyword evidence="4 7" id="KW-0472">Membrane</keyword>
<evidence type="ECO:0000256" key="4">
    <source>
        <dbReference type="ARBA" id="ARBA00023136"/>
    </source>
</evidence>
<feature type="transmembrane region" description="Helical" evidence="7">
    <location>
        <begin position="218"/>
        <end position="236"/>
    </location>
</feature>
<feature type="transmembrane region" description="Helical" evidence="7">
    <location>
        <begin position="134"/>
        <end position="156"/>
    </location>
</feature>
<accession>A0A2J6T0Z4</accession>
<feature type="transmembrane region" description="Helical" evidence="7">
    <location>
        <begin position="100"/>
        <end position="122"/>
    </location>
</feature>
<dbReference type="Proteomes" id="UP000235371">
    <property type="component" value="Unassembled WGS sequence"/>
</dbReference>
<feature type="transmembrane region" description="Helical" evidence="7">
    <location>
        <begin position="40"/>
        <end position="64"/>
    </location>
</feature>
<protein>
    <recommendedName>
        <fullName evidence="8">Rhodopsin domain-containing protein</fullName>
    </recommendedName>
</protein>
<evidence type="ECO:0000256" key="6">
    <source>
        <dbReference type="SAM" id="MobiDB-lite"/>
    </source>
</evidence>
<organism evidence="9 10">
    <name type="scientific">Hyaloscypha bicolor E</name>
    <dbReference type="NCBI Taxonomy" id="1095630"/>
    <lineage>
        <taxon>Eukaryota</taxon>
        <taxon>Fungi</taxon>
        <taxon>Dikarya</taxon>
        <taxon>Ascomycota</taxon>
        <taxon>Pezizomycotina</taxon>
        <taxon>Leotiomycetes</taxon>
        <taxon>Helotiales</taxon>
        <taxon>Hyaloscyphaceae</taxon>
        <taxon>Hyaloscypha</taxon>
        <taxon>Hyaloscypha bicolor</taxon>
    </lineage>
</organism>
<dbReference type="InParanoid" id="A0A2J6T0Z4"/>
<keyword evidence="3 7" id="KW-1133">Transmembrane helix</keyword>
<dbReference type="STRING" id="1095630.A0A2J6T0Z4"/>
<dbReference type="AlphaFoldDB" id="A0A2J6T0Z4"/>
<evidence type="ECO:0000256" key="2">
    <source>
        <dbReference type="ARBA" id="ARBA00022692"/>
    </source>
</evidence>
<dbReference type="InterPro" id="IPR052337">
    <property type="entry name" value="SAT4-like"/>
</dbReference>
<feature type="compositionally biased region" description="Basic and acidic residues" evidence="6">
    <location>
        <begin position="365"/>
        <end position="377"/>
    </location>
</feature>